<organism evidence="4 5">
    <name type="scientific">Histidinibacterium aquaticum</name>
    <dbReference type="NCBI Taxonomy" id="2613962"/>
    <lineage>
        <taxon>Bacteria</taxon>
        <taxon>Pseudomonadati</taxon>
        <taxon>Pseudomonadota</taxon>
        <taxon>Alphaproteobacteria</taxon>
        <taxon>Rhodobacterales</taxon>
        <taxon>Paracoccaceae</taxon>
        <taxon>Histidinibacterium</taxon>
    </lineage>
</organism>
<dbReference type="EMBL" id="VYQE01000003">
    <property type="protein sequence ID" value="KAA9007949.1"/>
    <property type="molecule type" value="Genomic_DNA"/>
</dbReference>
<evidence type="ECO:0000313" key="4">
    <source>
        <dbReference type="EMBL" id="KAA9007949.1"/>
    </source>
</evidence>
<reference evidence="4 5" key="1">
    <citation type="submission" date="2019-09" db="EMBL/GenBank/DDBJ databases">
        <authorList>
            <person name="Park J.-S."/>
            <person name="Choi H.-J."/>
        </authorList>
    </citation>
    <scope>NUCLEOTIDE SEQUENCE [LARGE SCALE GENOMIC DNA]</scope>
    <source>
        <strain evidence="4 5">176SS1-4</strain>
    </source>
</reference>
<evidence type="ECO:0000259" key="3">
    <source>
        <dbReference type="Pfam" id="PF19029"/>
    </source>
</evidence>
<evidence type="ECO:0000256" key="1">
    <source>
        <dbReference type="SAM" id="MobiDB-lite"/>
    </source>
</evidence>
<comment type="caution">
    <text evidence="4">The sequence shown here is derived from an EMBL/GenBank/DDBJ whole genome shotgun (WGS) entry which is preliminary data.</text>
</comment>
<feature type="region of interest" description="Disordered" evidence="1">
    <location>
        <begin position="62"/>
        <end position="81"/>
    </location>
</feature>
<dbReference type="Pfam" id="PF19029">
    <property type="entry name" value="DUF883_C"/>
    <property type="match status" value="1"/>
</dbReference>
<keyword evidence="2" id="KW-0472">Membrane</keyword>
<feature type="domain" description="DUF883" evidence="3">
    <location>
        <begin position="95"/>
        <end position="124"/>
    </location>
</feature>
<dbReference type="PANTHER" id="PTHR35893:SF3">
    <property type="entry name" value="INNER MEMBRANE PROTEIN"/>
    <property type="match status" value="1"/>
</dbReference>
<name>A0A5J5GI74_9RHOB</name>
<dbReference type="GO" id="GO:0043022">
    <property type="term" value="F:ribosome binding"/>
    <property type="evidence" value="ECO:0007669"/>
    <property type="project" value="InterPro"/>
</dbReference>
<dbReference type="Proteomes" id="UP000326554">
    <property type="component" value="Unassembled WGS sequence"/>
</dbReference>
<dbReference type="AlphaFoldDB" id="A0A5J5GI74"/>
<feature type="transmembrane region" description="Helical" evidence="2">
    <location>
        <begin position="103"/>
        <end position="121"/>
    </location>
</feature>
<dbReference type="PANTHER" id="PTHR35893">
    <property type="entry name" value="INNER MEMBRANE PROTEIN-RELATED"/>
    <property type="match status" value="1"/>
</dbReference>
<keyword evidence="2" id="KW-0812">Transmembrane</keyword>
<feature type="compositionally biased region" description="Low complexity" evidence="1">
    <location>
        <begin position="9"/>
        <end position="22"/>
    </location>
</feature>
<evidence type="ECO:0000313" key="5">
    <source>
        <dbReference type="Proteomes" id="UP000326554"/>
    </source>
</evidence>
<evidence type="ECO:0000256" key="2">
    <source>
        <dbReference type="SAM" id="Phobius"/>
    </source>
</evidence>
<gene>
    <name evidence="4" type="ORF">F3S47_10555</name>
</gene>
<proteinExistence type="predicted"/>
<dbReference type="InterPro" id="IPR010279">
    <property type="entry name" value="YqjD/ElaB"/>
</dbReference>
<sequence length="124" mass="13533">MISKEADMASASQTTQASTAASKAEKEASLKDISVQIEALKADLANLTEAMGDYGKSRYRSTRKDVERRAKDARRSAEDGMEHLQNEAEYYSRQAQDMVREQPGTALGIAAAIGFLIGLFASRK</sequence>
<feature type="region of interest" description="Disordered" evidence="1">
    <location>
        <begin position="1"/>
        <end position="25"/>
    </location>
</feature>
<keyword evidence="5" id="KW-1185">Reference proteome</keyword>
<accession>A0A5J5GI74</accession>
<dbReference type="InterPro" id="IPR043605">
    <property type="entry name" value="DUF883_C"/>
</dbReference>
<protein>
    <submittedName>
        <fullName evidence="4">DUF883 domain-containing protein</fullName>
    </submittedName>
</protein>
<keyword evidence="2" id="KW-1133">Transmembrane helix</keyword>
<dbReference type="RefSeq" id="WP_150445232.1">
    <property type="nucleotide sequence ID" value="NZ_VYQE01000003.1"/>
</dbReference>